<dbReference type="InterPro" id="IPR005174">
    <property type="entry name" value="KIB1-4_b-propeller"/>
</dbReference>
<dbReference type="OrthoDB" id="619048at2759"/>
<keyword evidence="3" id="KW-0472">Membrane</keyword>
<dbReference type="Pfam" id="PF00892">
    <property type="entry name" value="EamA"/>
    <property type="match status" value="1"/>
</dbReference>
<evidence type="ECO:0000259" key="5">
    <source>
        <dbReference type="Pfam" id="PF03478"/>
    </source>
</evidence>
<dbReference type="AlphaFoldDB" id="A0A3L6TBJ7"/>
<comment type="similarity">
    <text evidence="1">Belongs to the drug/metabolite transporter (DMT) superfamily. Plant drug/metabolite exporter (P-DME) (TC 2.A.7.4) family.</text>
</comment>
<comment type="caution">
    <text evidence="6">The sequence shown here is derived from an EMBL/GenBank/DDBJ whole genome shotgun (WGS) entry which is preliminary data.</text>
</comment>
<dbReference type="Pfam" id="PF03478">
    <property type="entry name" value="Beta-prop_KIB1-4"/>
    <property type="match status" value="1"/>
</dbReference>
<dbReference type="PANTHER" id="PTHR33165:SF63">
    <property type="entry name" value="OS03G0792300 PROTEIN"/>
    <property type="match status" value="1"/>
</dbReference>
<evidence type="ECO:0000256" key="3">
    <source>
        <dbReference type="SAM" id="Phobius"/>
    </source>
</evidence>
<proteinExistence type="inferred from homology"/>
<dbReference type="GO" id="GO:0016020">
    <property type="term" value="C:membrane"/>
    <property type="evidence" value="ECO:0007669"/>
    <property type="project" value="InterPro"/>
</dbReference>
<feature type="region of interest" description="Disordered" evidence="2">
    <location>
        <begin position="864"/>
        <end position="898"/>
    </location>
</feature>
<feature type="non-terminal residue" evidence="6">
    <location>
        <position position="1"/>
    </location>
</feature>
<dbReference type="InterPro" id="IPR000620">
    <property type="entry name" value="EamA_dom"/>
</dbReference>
<dbReference type="EMBL" id="PQIB02000002">
    <property type="protein sequence ID" value="RLN34918.1"/>
    <property type="molecule type" value="Genomic_DNA"/>
</dbReference>
<gene>
    <name evidence="6" type="ORF">C2845_PM03G10800</name>
</gene>
<accession>A0A3L6TBJ7</accession>
<evidence type="ECO:0000313" key="7">
    <source>
        <dbReference type="Proteomes" id="UP000275267"/>
    </source>
</evidence>
<feature type="transmembrane region" description="Helical" evidence="3">
    <location>
        <begin position="750"/>
        <end position="771"/>
    </location>
</feature>
<keyword evidence="3" id="KW-1133">Transmembrane helix</keyword>
<dbReference type="PANTHER" id="PTHR33165">
    <property type="entry name" value="F-BOX DOMAIN CONTAINING PROTEIN-LIKE-RELATED"/>
    <property type="match status" value="1"/>
</dbReference>
<evidence type="ECO:0000313" key="6">
    <source>
        <dbReference type="EMBL" id="RLN34918.1"/>
    </source>
</evidence>
<organism evidence="6 7">
    <name type="scientific">Panicum miliaceum</name>
    <name type="common">Proso millet</name>
    <name type="synonym">Broomcorn millet</name>
    <dbReference type="NCBI Taxonomy" id="4540"/>
    <lineage>
        <taxon>Eukaryota</taxon>
        <taxon>Viridiplantae</taxon>
        <taxon>Streptophyta</taxon>
        <taxon>Embryophyta</taxon>
        <taxon>Tracheophyta</taxon>
        <taxon>Spermatophyta</taxon>
        <taxon>Magnoliopsida</taxon>
        <taxon>Liliopsida</taxon>
        <taxon>Poales</taxon>
        <taxon>Poaceae</taxon>
        <taxon>PACMAD clade</taxon>
        <taxon>Panicoideae</taxon>
        <taxon>Panicodae</taxon>
        <taxon>Paniceae</taxon>
        <taxon>Panicinae</taxon>
        <taxon>Panicum</taxon>
        <taxon>Panicum sect. Panicum</taxon>
    </lineage>
</organism>
<protein>
    <submittedName>
        <fullName evidence="6">WAT1-related protein</fullName>
    </submittedName>
</protein>
<feature type="domain" description="EamA" evidence="4">
    <location>
        <begin position="725"/>
        <end position="831"/>
    </location>
</feature>
<feature type="transmembrane region" description="Helical" evidence="3">
    <location>
        <begin position="815"/>
        <end position="832"/>
    </location>
</feature>
<dbReference type="Proteomes" id="UP000275267">
    <property type="component" value="Unassembled WGS sequence"/>
</dbReference>
<name>A0A3L6TBJ7_PANMI</name>
<evidence type="ECO:0000256" key="1">
    <source>
        <dbReference type="ARBA" id="ARBA00007635"/>
    </source>
</evidence>
<feature type="domain" description="KIB1-4 beta-propeller" evidence="5">
    <location>
        <begin position="364"/>
        <end position="582"/>
    </location>
</feature>
<evidence type="ECO:0000259" key="4">
    <source>
        <dbReference type="Pfam" id="PF00892"/>
    </source>
</evidence>
<feature type="transmembrane region" description="Helical" evidence="3">
    <location>
        <begin position="783"/>
        <end position="803"/>
    </location>
</feature>
<evidence type="ECO:0000256" key="2">
    <source>
        <dbReference type="SAM" id="MobiDB-lite"/>
    </source>
</evidence>
<sequence>RDWATLGGEGPAGLVAELALASDVADYVRFRAACRPWRRCSPDPRNAGVLDSRFMPREWMDLPELDEHTLLALTLEGLLLLLHESTMDVRLLNPLTRQLTDLPRLTALLQARGYKSAQSLGSDRNYYRKYDVYRVDLEAGVLIPAKGLNGRAVFMGMNRAISVSAGVFPGVAADTIYLGHECDRQTLGYNVADGSREPCECGPTPDGWWLCPDSIVGCLLVSPSLPGAIGSNGEAHKIPVRGAAGCQGQAGERRRQADTIRSCNHIILACEARSRGTAPASRPDEALWADLTYGVAGLIAEHALANDVTDYMSFRAVCREWRRGTEDAQGSLLDRRFHPRRWIMLPEAAAPPGRRRFLNVFTSQRVRTELPELDGRHLLGATAEGLLALLDESTYAVRLLNPLTRQLAELPRDCPWRREKQSPTTLRSLLLVARPGDGCWTAVEAGGGGPHLHFHSAMSFSGRFYCATCSDVVALDAGSEPPRLEVVAGLPFPVSLMCMDAVELVESDGELLLLLCWIAPSGKDYGNKWVRKCRIYRLDLGARKVVPVRGLRGRAAFAGRLGVLSIPTGVFPSVRTNTVYLDRGLWGDVRKGAVAYDLHDRRITERGMETGGVGEYLSWYVSGKCGKMEEIKSEKDKLNPVDTGYYYTRAQLVASSSSSPRGIDYSQLQKTKPRAGDEYVEEAGRRDSIMEVEAVTKKPATAKISEALSSSSSWAFETAMLSLSMILVQVLTMVTLLICKLALNAGMRPFVFLVYRNLIAAAAVAPLALIFEREMWKQVSLVIWGWISVNAALGIVLAMGLYYHDLHATSATYSVNFLNLIPIITLIIAIMLRDLFQGREADAHKVAWQDEALGHIAVRLRGDGRQPVQRPAAAPLGYPPIDQIPCGGNKPNRASPRHGRRHTVLVRQLPELCLVVHREARLAKVFPSKYLVTTLTCLLGSLQCLVVGISLGHSKAEWKLKWDLQLLIVVYSVQ</sequence>
<keyword evidence="7" id="KW-1185">Reference proteome</keyword>
<feature type="transmembrane region" description="Helical" evidence="3">
    <location>
        <begin position="719"/>
        <end position="743"/>
    </location>
</feature>
<reference evidence="7" key="1">
    <citation type="journal article" date="2019" name="Nat. Commun.">
        <title>The genome of broomcorn millet.</title>
        <authorList>
            <person name="Zou C."/>
            <person name="Miki D."/>
            <person name="Li D."/>
            <person name="Tang Q."/>
            <person name="Xiao L."/>
            <person name="Rajput S."/>
            <person name="Deng P."/>
            <person name="Jia W."/>
            <person name="Huang R."/>
            <person name="Zhang M."/>
            <person name="Sun Y."/>
            <person name="Hu J."/>
            <person name="Fu X."/>
            <person name="Schnable P.S."/>
            <person name="Li F."/>
            <person name="Zhang H."/>
            <person name="Feng B."/>
            <person name="Zhu X."/>
            <person name="Liu R."/>
            <person name="Schnable J.C."/>
            <person name="Zhu J.-K."/>
            <person name="Zhang H."/>
        </authorList>
    </citation>
    <scope>NUCLEOTIDE SEQUENCE [LARGE SCALE GENOMIC DNA]</scope>
</reference>
<feature type="transmembrane region" description="Helical" evidence="3">
    <location>
        <begin position="930"/>
        <end position="951"/>
    </location>
</feature>
<keyword evidence="3" id="KW-0812">Transmembrane</keyword>